<keyword evidence="4" id="KW-1185">Reference proteome</keyword>
<organism evidence="3 4">
    <name type="scientific">Mariniflexile gromovii</name>
    <dbReference type="NCBI Taxonomy" id="362523"/>
    <lineage>
        <taxon>Bacteria</taxon>
        <taxon>Pseudomonadati</taxon>
        <taxon>Bacteroidota</taxon>
        <taxon>Flavobacteriia</taxon>
        <taxon>Flavobacteriales</taxon>
        <taxon>Flavobacteriaceae</taxon>
        <taxon>Mariniflexile</taxon>
    </lineage>
</organism>
<evidence type="ECO:0000313" key="4">
    <source>
        <dbReference type="Proteomes" id="UP000670776"/>
    </source>
</evidence>
<feature type="chain" id="PRO_5045205739" description="Lipoprotein" evidence="2">
    <location>
        <begin position="21"/>
        <end position="118"/>
    </location>
</feature>
<keyword evidence="1" id="KW-0812">Transmembrane</keyword>
<keyword evidence="2" id="KW-0732">Signal</keyword>
<proteinExistence type="predicted"/>
<evidence type="ECO:0008006" key="5">
    <source>
        <dbReference type="Google" id="ProtNLM"/>
    </source>
</evidence>
<keyword evidence="1" id="KW-1133">Transmembrane helix</keyword>
<comment type="caution">
    <text evidence="3">The sequence shown here is derived from an EMBL/GenBank/DDBJ whole genome shotgun (WGS) entry which is preliminary data.</text>
</comment>
<dbReference type="EMBL" id="JAGJCB010000001">
    <property type="protein sequence ID" value="MBP0902193.1"/>
    <property type="molecule type" value="Genomic_DNA"/>
</dbReference>
<dbReference type="RefSeq" id="WP_209651440.1">
    <property type="nucleotide sequence ID" value="NZ_JAGJCB010000001.1"/>
</dbReference>
<keyword evidence="1" id="KW-0472">Membrane</keyword>
<evidence type="ECO:0000256" key="1">
    <source>
        <dbReference type="SAM" id="Phobius"/>
    </source>
</evidence>
<feature type="signal peptide" evidence="2">
    <location>
        <begin position="1"/>
        <end position="20"/>
    </location>
</feature>
<feature type="transmembrane region" description="Helical" evidence="1">
    <location>
        <begin position="55"/>
        <end position="73"/>
    </location>
</feature>
<reference evidence="3 4" key="1">
    <citation type="submission" date="2021-04" db="EMBL/GenBank/DDBJ databases">
        <title>Mariniflexile gromovii gen. nov., sp. nov., a gliding bacterium isolated from the sea urchin Strongylocentrotus intermedius.</title>
        <authorList>
            <person name="Ko S."/>
            <person name="Le V."/>
            <person name="Ahn C.-Y."/>
            <person name="Oh H.-M."/>
        </authorList>
    </citation>
    <scope>NUCLEOTIDE SEQUENCE [LARGE SCALE GENOMIC DNA]</scope>
    <source>
        <strain evidence="3 4">KCTC 12570</strain>
    </source>
</reference>
<accession>A0ABS4BNK8</accession>
<name>A0ABS4BNK8_9FLAO</name>
<evidence type="ECO:0000313" key="3">
    <source>
        <dbReference type="EMBL" id="MBP0902193.1"/>
    </source>
</evidence>
<feature type="transmembrane region" description="Helical" evidence="1">
    <location>
        <begin position="85"/>
        <end position="105"/>
    </location>
</feature>
<feature type="transmembrane region" description="Helical" evidence="1">
    <location>
        <begin position="30"/>
        <end position="48"/>
    </location>
</feature>
<sequence length="118" mass="12746">MKITFPFLIMLFMISSIGHAQFISNNGEYHVLAGAAVSAITYTLVYSNTKNKKKAFWYSLGTSTLIGIAKEVYDSTQPQNKFDAADVAATSIGGLTASITLSLFVGKSKNRNKTALVN</sequence>
<protein>
    <recommendedName>
        <fullName evidence="5">Lipoprotein</fullName>
    </recommendedName>
</protein>
<gene>
    <name evidence="3" type="ORF">J8H85_00005</name>
</gene>
<dbReference type="Proteomes" id="UP000670776">
    <property type="component" value="Unassembled WGS sequence"/>
</dbReference>
<evidence type="ECO:0000256" key="2">
    <source>
        <dbReference type="SAM" id="SignalP"/>
    </source>
</evidence>